<keyword evidence="3" id="KW-0274">FAD</keyword>
<evidence type="ECO:0000256" key="4">
    <source>
        <dbReference type="ARBA" id="ARBA00023002"/>
    </source>
</evidence>
<dbReference type="Proteomes" id="UP000559256">
    <property type="component" value="Unassembled WGS sequence"/>
</dbReference>
<dbReference type="PANTHER" id="PTHR13789:SF309">
    <property type="entry name" value="PUTATIVE (AFU_ORTHOLOGUE AFUA_6G14510)-RELATED"/>
    <property type="match status" value="1"/>
</dbReference>
<reference evidence="7 8" key="1">
    <citation type="journal article" date="2020" name="ISME J.">
        <title>Uncovering the hidden diversity of litter-decomposition mechanisms in mushroom-forming fungi.</title>
        <authorList>
            <person name="Floudas D."/>
            <person name="Bentzer J."/>
            <person name="Ahren D."/>
            <person name="Johansson T."/>
            <person name="Persson P."/>
            <person name="Tunlid A."/>
        </authorList>
    </citation>
    <scope>NUCLEOTIDE SEQUENCE [LARGE SCALE GENOMIC DNA]</scope>
    <source>
        <strain evidence="7 8">CBS 291.85</strain>
    </source>
</reference>
<accession>A0A8H5FJM8</accession>
<dbReference type="GO" id="GO:0004497">
    <property type="term" value="F:monooxygenase activity"/>
    <property type="evidence" value="ECO:0007669"/>
    <property type="project" value="UniProtKB-KW"/>
</dbReference>
<dbReference type="PRINTS" id="PR00420">
    <property type="entry name" value="RNGMNOXGNASE"/>
</dbReference>
<dbReference type="InterPro" id="IPR002938">
    <property type="entry name" value="FAD-bd"/>
</dbReference>
<name>A0A8H5FJM8_9AGAR</name>
<sequence>MRIIIIGGGIGGLATYHALQKSLPSSTIIDVFEAHPSALTTNGLIGGGLSFAPNGQRALSSISPSALSYIHARGYAHPKVTFRNSYGGMVCQMPFGSKEKYSFDQFMCPRAVIHEALLLEDNMDERVNWNKRVKRVYETADSVKVEFDDGTIEVCDLLIGSDGARSVCRNALYGEEYASQYDGMTGVGGFIPIPSLSPSIQEGIQKEPQAIIISQNGTFGLSKCSHPSDPIQRVLWFCSFEISPPPSRTSPPIEHLEGLLARYGDWKSPYDPSPSTGLVREVLTKACEDGNNKWLILPRWFTPILPHWTSLHGLSETGSDGVATGSGRIILLGDSVHSMPPDGAQGVSCAVEDALALALILKRYPKVTTEEIKNVARAYEDIRKYRVNKILAEAKGRADRKREGSYLSLKIRETAMYILSWLPEGFLNDEVFGHDVEAEVVKYFA</sequence>
<dbReference type="Gene3D" id="3.50.50.60">
    <property type="entry name" value="FAD/NAD(P)-binding domain"/>
    <property type="match status" value="1"/>
</dbReference>
<keyword evidence="4" id="KW-0560">Oxidoreductase</keyword>
<proteinExistence type="inferred from homology"/>
<dbReference type="PANTHER" id="PTHR13789">
    <property type="entry name" value="MONOOXYGENASE"/>
    <property type="match status" value="1"/>
</dbReference>
<keyword evidence="8" id="KW-1185">Reference proteome</keyword>
<evidence type="ECO:0000259" key="6">
    <source>
        <dbReference type="Pfam" id="PF01494"/>
    </source>
</evidence>
<protein>
    <recommendedName>
        <fullName evidence="6">FAD-binding domain-containing protein</fullName>
    </recommendedName>
</protein>
<comment type="caution">
    <text evidence="7">The sequence shown here is derived from an EMBL/GenBank/DDBJ whole genome shotgun (WGS) entry which is preliminary data.</text>
</comment>
<evidence type="ECO:0000256" key="3">
    <source>
        <dbReference type="ARBA" id="ARBA00022827"/>
    </source>
</evidence>
<dbReference type="SUPFAM" id="SSF51905">
    <property type="entry name" value="FAD/NAD(P)-binding domain"/>
    <property type="match status" value="1"/>
</dbReference>
<dbReference type="InterPro" id="IPR036188">
    <property type="entry name" value="FAD/NAD-bd_sf"/>
</dbReference>
<keyword evidence="5" id="KW-0503">Monooxygenase</keyword>
<evidence type="ECO:0000313" key="8">
    <source>
        <dbReference type="Proteomes" id="UP000559256"/>
    </source>
</evidence>
<keyword evidence="2" id="KW-0285">Flavoprotein</keyword>
<dbReference type="AlphaFoldDB" id="A0A8H5FJM8"/>
<evidence type="ECO:0000313" key="7">
    <source>
        <dbReference type="EMBL" id="KAF5339042.1"/>
    </source>
</evidence>
<evidence type="ECO:0000256" key="1">
    <source>
        <dbReference type="ARBA" id="ARBA00007992"/>
    </source>
</evidence>
<feature type="domain" description="FAD-binding" evidence="6">
    <location>
        <begin position="326"/>
        <end position="390"/>
    </location>
</feature>
<evidence type="ECO:0000256" key="5">
    <source>
        <dbReference type="ARBA" id="ARBA00023033"/>
    </source>
</evidence>
<evidence type="ECO:0000256" key="2">
    <source>
        <dbReference type="ARBA" id="ARBA00022630"/>
    </source>
</evidence>
<dbReference type="InterPro" id="IPR050493">
    <property type="entry name" value="FAD-dep_Monooxygenase_BioMet"/>
</dbReference>
<gene>
    <name evidence="7" type="ORF">D9758_014117</name>
</gene>
<dbReference type="OrthoDB" id="47494at2759"/>
<organism evidence="7 8">
    <name type="scientific">Tetrapyrgos nigripes</name>
    <dbReference type="NCBI Taxonomy" id="182062"/>
    <lineage>
        <taxon>Eukaryota</taxon>
        <taxon>Fungi</taxon>
        <taxon>Dikarya</taxon>
        <taxon>Basidiomycota</taxon>
        <taxon>Agaricomycotina</taxon>
        <taxon>Agaricomycetes</taxon>
        <taxon>Agaricomycetidae</taxon>
        <taxon>Agaricales</taxon>
        <taxon>Marasmiineae</taxon>
        <taxon>Marasmiaceae</taxon>
        <taxon>Tetrapyrgos</taxon>
    </lineage>
</organism>
<dbReference type="GO" id="GO:0071949">
    <property type="term" value="F:FAD binding"/>
    <property type="evidence" value="ECO:0007669"/>
    <property type="project" value="InterPro"/>
</dbReference>
<dbReference type="EMBL" id="JAACJM010000189">
    <property type="protein sequence ID" value="KAF5339042.1"/>
    <property type="molecule type" value="Genomic_DNA"/>
</dbReference>
<comment type="similarity">
    <text evidence="1">Belongs to the paxM FAD-dependent monooxygenase family.</text>
</comment>
<dbReference type="Pfam" id="PF01494">
    <property type="entry name" value="FAD_binding_3"/>
    <property type="match status" value="1"/>
</dbReference>